<name>A0ABU7NWX9_9ACTN</name>
<comment type="caution">
    <text evidence="2">The sequence shown here is derived from an EMBL/GenBank/DDBJ whole genome shotgun (WGS) entry which is preliminary data.</text>
</comment>
<gene>
    <name evidence="2" type="ORF">V2J85_28995</name>
</gene>
<reference evidence="2 3" key="1">
    <citation type="submission" date="2023-12" db="EMBL/GenBank/DDBJ databases">
        <title>30 novel species of actinomycetes from the DSMZ collection.</title>
        <authorList>
            <person name="Nouioui I."/>
        </authorList>
    </citation>
    <scope>NUCLEOTIDE SEQUENCE [LARGE SCALE GENOMIC DNA]</scope>
    <source>
        <strain evidence="2 3">DSM 41528</strain>
    </source>
</reference>
<accession>A0ABU7NWX9</accession>
<dbReference type="Proteomes" id="UP001307760">
    <property type="component" value="Unassembled WGS sequence"/>
</dbReference>
<dbReference type="SUPFAM" id="SSF160631">
    <property type="entry name" value="SMI1/KNR4-like"/>
    <property type="match status" value="1"/>
</dbReference>
<evidence type="ECO:0000313" key="3">
    <source>
        <dbReference type="Proteomes" id="UP001307760"/>
    </source>
</evidence>
<dbReference type="Gene3D" id="3.40.1580.10">
    <property type="entry name" value="SMI1/KNR4-like"/>
    <property type="match status" value="1"/>
</dbReference>
<evidence type="ECO:0000313" key="2">
    <source>
        <dbReference type="EMBL" id="MEE4423349.1"/>
    </source>
</evidence>
<dbReference type="InterPro" id="IPR018958">
    <property type="entry name" value="Knr4/Smi1-like_dom"/>
</dbReference>
<organism evidence="2 3">
    <name type="scientific">Streptomyces bugieae</name>
    <dbReference type="NCBI Taxonomy" id="3098223"/>
    <lineage>
        <taxon>Bacteria</taxon>
        <taxon>Bacillati</taxon>
        <taxon>Actinomycetota</taxon>
        <taxon>Actinomycetes</taxon>
        <taxon>Kitasatosporales</taxon>
        <taxon>Streptomycetaceae</taxon>
        <taxon>Streptomyces</taxon>
    </lineage>
</organism>
<proteinExistence type="predicted"/>
<dbReference type="InterPro" id="IPR037883">
    <property type="entry name" value="Knr4/Smi1-like_sf"/>
</dbReference>
<dbReference type="RefSeq" id="WP_330823179.1">
    <property type="nucleotide sequence ID" value="NZ_JAZBJP010000025.1"/>
</dbReference>
<dbReference type="Pfam" id="PF14568">
    <property type="entry name" value="SUKH_6"/>
    <property type="match status" value="1"/>
</dbReference>
<feature type="domain" description="Knr4/Smi1-like" evidence="1">
    <location>
        <begin position="19"/>
        <end position="135"/>
    </location>
</feature>
<protein>
    <submittedName>
        <fullName evidence="2">SMI1/KNR4 family protein</fullName>
    </submittedName>
</protein>
<dbReference type="EMBL" id="JAZBJP010000025">
    <property type="protein sequence ID" value="MEE4423349.1"/>
    <property type="molecule type" value="Genomic_DNA"/>
</dbReference>
<sequence length="182" mass="21193">MLRNLMNSSIGELTELIQPPSVRRDKDWASAEHALGIRLPADYKELIETYGGSNWDDYLYVLEPGCPNDNYDLIEWEDQQAEALEGLWEFEKKPAELEDEGVRVIPWATTDNGECLYWLIRPGRDPESWTVMVNEARGERWEHFPHTCTRFLASALTGDLRSNILFSRFPLPVHEFRQLHVM</sequence>
<dbReference type="SMART" id="SM00860">
    <property type="entry name" value="SMI1_KNR4"/>
    <property type="match status" value="1"/>
</dbReference>
<evidence type="ECO:0000259" key="1">
    <source>
        <dbReference type="SMART" id="SM00860"/>
    </source>
</evidence>
<keyword evidence="3" id="KW-1185">Reference proteome</keyword>